<accession>A0A5J9UNN3</accession>
<evidence type="ECO:0000313" key="1">
    <source>
        <dbReference type="EMBL" id="TVU25024.1"/>
    </source>
</evidence>
<reference evidence="1 2" key="1">
    <citation type="journal article" date="2019" name="Sci. Rep.">
        <title>A high-quality genome of Eragrostis curvula grass provides insights into Poaceae evolution and supports new strategies to enhance forage quality.</title>
        <authorList>
            <person name="Carballo J."/>
            <person name="Santos B.A.C.M."/>
            <person name="Zappacosta D."/>
            <person name="Garbus I."/>
            <person name="Selva J.P."/>
            <person name="Gallo C.A."/>
            <person name="Diaz A."/>
            <person name="Albertini E."/>
            <person name="Caccamo M."/>
            <person name="Echenique V."/>
        </authorList>
    </citation>
    <scope>NUCLEOTIDE SEQUENCE [LARGE SCALE GENOMIC DNA]</scope>
    <source>
        <strain evidence="2">cv. Victoria</strain>
        <tissue evidence="1">Leaf</tissue>
    </source>
</reference>
<gene>
    <name evidence="1" type="ORF">EJB05_27499</name>
</gene>
<name>A0A5J9UNN3_9POAL</name>
<sequence>MQKPTARRVRSFSPLFGNRLEPAPRLCPRIAAVASPEGEQSFQESPILPGARTGCLPPALARNREIDCFSPSPSAGASPLHRSILLLRAPGFEGFCCRRCSISQKRPGRTGAPLRHLLPAYLVLVLLASALKPCGAEIEASITCSTGSCPKH</sequence>
<dbReference type="EMBL" id="RWGY01000013">
    <property type="protein sequence ID" value="TVU25024.1"/>
    <property type="molecule type" value="Genomic_DNA"/>
</dbReference>
<evidence type="ECO:0000313" key="2">
    <source>
        <dbReference type="Proteomes" id="UP000324897"/>
    </source>
</evidence>
<dbReference type="AlphaFoldDB" id="A0A5J9UNN3"/>
<organism evidence="1 2">
    <name type="scientific">Eragrostis curvula</name>
    <name type="common">weeping love grass</name>
    <dbReference type="NCBI Taxonomy" id="38414"/>
    <lineage>
        <taxon>Eukaryota</taxon>
        <taxon>Viridiplantae</taxon>
        <taxon>Streptophyta</taxon>
        <taxon>Embryophyta</taxon>
        <taxon>Tracheophyta</taxon>
        <taxon>Spermatophyta</taxon>
        <taxon>Magnoliopsida</taxon>
        <taxon>Liliopsida</taxon>
        <taxon>Poales</taxon>
        <taxon>Poaceae</taxon>
        <taxon>PACMAD clade</taxon>
        <taxon>Chloridoideae</taxon>
        <taxon>Eragrostideae</taxon>
        <taxon>Eragrostidinae</taxon>
        <taxon>Eragrostis</taxon>
    </lineage>
</organism>
<proteinExistence type="predicted"/>
<feature type="non-terminal residue" evidence="1">
    <location>
        <position position="1"/>
    </location>
</feature>
<protein>
    <submittedName>
        <fullName evidence="1">Uncharacterized protein</fullName>
    </submittedName>
</protein>
<comment type="caution">
    <text evidence="1">The sequence shown here is derived from an EMBL/GenBank/DDBJ whole genome shotgun (WGS) entry which is preliminary data.</text>
</comment>
<dbReference type="Proteomes" id="UP000324897">
    <property type="component" value="Chromosome 2"/>
</dbReference>
<dbReference type="Gramene" id="TVU25024">
    <property type="protein sequence ID" value="TVU25024"/>
    <property type="gene ID" value="EJB05_27499"/>
</dbReference>
<keyword evidence="2" id="KW-1185">Reference proteome</keyword>